<dbReference type="Pfam" id="PF18027">
    <property type="entry name" value="Pepdidase_M14_N"/>
    <property type="match status" value="1"/>
</dbReference>
<dbReference type="Proteomes" id="UP000001819">
    <property type="component" value="Chromosome 2"/>
</dbReference>
<comment type="cofactor">
    <cofactor evidence="1">
        <name>Zn(2+)</name>
        <dbReference type="ChEBI" id="CHEBI:29105"/>
    </cofactor>
</comment>
<reference evidence="7" key="2">
    <citation type="submission" date="2025-08" db="UniProtKB">
        <authorList>
            <consortium name="RefSeq"/>
        </authorList>
    </citation>
    <scope>IDENTIFICATION</scope>
    <source>
        <strain evidence="7">MV-25-SWS-2005</strain>
        <tissue evidence="7">Whole body</tissue>
    </source>
</reference>
<dbReference type="FunCoup" id="A0A6I8VMU5">
    <property type="interactions" value="60"/>
</dbReference>
<dbReference type="GO" id="GO:0008270">
    <property type="term" value="F:zinc ion binding"/>
    <property type="evidence" value="ECO:0007669"/>
    <property type="project" value="InterPro"/>
</dbReference>
<dbReference type="GO" id="GO:0006508">
    <property type="term" value="P:proteolysis"/>
    <property type="evidence" value="ECO:0007669"/>
    <property type="project" value="InterPro"/>
</dbReference>
<dbReference type="Pfam" id="PF00246">
    <property type="entry name" value="Peptidase_M14"/>
    <property type="match status" value="1"/>
</dbReference>
<protein>
    <submittedName>
        <fullName evidence="7">Cytosolic carboxypeptidase 6 isoform X3</fullName>
    </submittedName>
</protein>
<keyword evidence="7" id="KW-0645">Protease</keyword>
<evidence type="ECO:0000256" key="4">
    <source>
        <dbReference type="SAM" id="MobiDB-lite"/>
    </source>
</evidence>
<dbReference type="CDD" id="cd06908">
    <property type="entry name" value="M14_AGBL4_like"/>
    <property type="match status" value="1"/>
</dbReference>
<evidence type="ECO:0000256" key="3">
    <source>
        <dbReference type="PROSITE-ProRule" id="PRU01379"/>
    </source>
</evidence>
<dbReference type="Gene3D" id="2.60.40.3120">
    <property type="match status" value="1"/>
</dbReference>
<reference evidence="6" key="1">
    <citation type="submission" date="2024-06" db="UniProtKB">
        <authorList>
            <consortium name="RefSeq"/>
        </authorList>
    </citation>
    <scope>NUCLEOTIDE SEQUENCE [LARGE SCALE GENOMIC DNA]</scope>
    <source>
        <strain evidence="6">MV2-25</strain>
    </source>
</reference>
<comment type="similarity">
    <text evidence="2 3">Belongs to the peptidase M14 family.</text>
</comment>
<feature type="compositionally biased region" description="Basic residues" evidence="4">
    <location>
        <begin position="486"/>
        <end position="501"/>
    </location>
</feature>
<evidence type="ECO:0000256" key="1">
    <source>
        <dbReference type="ARBA" id="ARBA00001947"/>
    </source>
</evidence>
<dbReference type="PANTHER" id="PTHR12756">
    <property type="entry name" value="CYTOSOLIC CARBOXYPEPTIDASE"/>
    <property type="match status" value="1"/>
</dbReference>
<evidence type="ECO:0000313" key="7">
    <source>
        <dbReference type="RefSeq" id="XP_033232381.1"/>
    </source>
</evidence>
<dbReference type="ExpressionAtlas" id="A0A6I8VMU5">
    <property type="expression patterns" value="baseline"/>
</dbReference>
<dbReference type="GO" id="GO:0004181">
    <property type="term" value="F:metallocarboxypeptidase activity"/>
    <property type="evidence" value="ECO:0007669"/>
    <property type="project" value="InterPro"/>
</dbReference>
<proteinExistence type="inferred from homology"/>
<evidence type="ECO:0000313" key="6">
    <source>
        <dbReference type="Proteomes" id="UP000001819"/>
    </source>
</evidence>
<feature type="region of interest" description="Disordered" evidence="4">
    <location>
        <begin position="14"/>
        <end position="36"/>
    </location>
</feature>
<accession>A0A6I8VMU5</accession>
<keyword evidence="6" id="KW-1185">Reference proteome</keyword>
<feature type="region of interest" description="Disordered" evidence="4">
    <location>
        <begin position="486"/>
        <end position="517"/>
    </location>
</feature>
<dbReference type="SUPFAM" id="SSF53187">
    <property type="entry name" value="Zn-dependent exopeptidases"/>
    <property type="match status" value="1"/>
</dbReference>
<dbReference type="InterPro" id="IPR040626">
    <property type="entry name" value="Pepdidase_M14_N"/>
</dbReference>
<dbReference type="RefSeq" id="XP_033232381.1">
    <property type="nucleotide sequence ID" value="XM_033376490.1"/>
</dbReference>
<feature type="active site" description="Proton donor/acceptor" evidence="3">
    <location>
        <position position="432"/>
    </location>
</feature>
<dbReference type="PANTHER" id="PTHR12756:SF9">
    <property type="entry name" value="CYTOSOLIC CARBOXYPEPTIDASE 6"/>
    <property type="match status" value="1"/>
</dbReference>
<sequence>MLGIACDPLEHTSMYERGSEDSEDSDGEGGLGNVSRVIIRPPGQSGKAKRGHLCFDAAFETGNLGKAELVGEFEYDLFLRPDTCNPRFRFWFNFTVDNVKQDQRVLFNIVNLSKSRNLFASGLTPLVKSSSRPKWQRMSKRQVFFYRSAMHQGHYVLSFAFIFEKEEDVYQFALAWPYSYSRLQSYLNVIDARQGTDKRFTRCVLIKSLQNRNVDLLTIDQVTHKQRSTNRLDRSFIRVIVIVCRTHSSEAPASHVCQGLIEFLVGNHPIAAVLRENFVFKIVPMANPDGVFLGNNRCNLMGQDMNRNWHLASEFTQPELHAIRGMLKELDNSDVSAGLWTHLLLPLQTYQIDFVIDLHANSSMHGCFVYGNTYEDVYRYERHLVFPRLFASNAPDYVAEHTMFNADDRKAGSLRRFSCERLSDTVNAYTLEVSMAGHFLRDGKTVALYNEDGYYRVGRNLARTLLQYYRFINILPVPLVPEVRGKRRGRLRNQHSRSRSKTRYEVKPRPKTPRCHAPISYNNLSICYDSGGGGGGSSDEGGFSPVRPLAPGSSSFSGCRNYRRAATATCPAAHDQYSSFSLGALKTGSDHGGAVGQGKRSARVTIEVPLPVNVPPKPYLSIIDLNQLTRGSLKLKSNSFDAADRR</sequence>
<dbReference type="Gene3D" id="3.40.630.10">
    <property type="entry name" value="Zn peptidases"/>
    <property type="match status" value="1"/>
</dbReference>
<keyword evidence="7" id="KW-0121">Carboxypeptidase</keyword>
<feature type="domain" description="Peptidase M14" evidence="5">
    <location>
        <begin position="176"/>
        <end position="469"/>
    </location>
</feature>
<dbReference type="PROSITE" id="PS52035">
    <property type="entry name" value="PEPTIDASE_M14"/>
    <property type="match status" value="1"/>
</dbReference>
<dbReference type="InterPro" id="IPR000834">
    <property type="entry name" value="Peptidase_M14"/>
</dbReference>
<dbReference type="InterPro" id="IPR050821">
    <property type="entry name" value="Cytosolic_carboxypeptidase"/>
</dbReference>
<gene>
    <name evidence="7" type="primary">LOC4800287</name>
</gene>
<name>A0A6I8VMU5_DROPS</name>
<evidence type="ECO:0000256" key="2">
    <source>
        <dbReference type="ARBA" id="ARBA00005988"/>
    </source>
</evidence>
<keyword evidence="7" id="KW-0378">Hydrolase</keyword>
<dbReference type="AlphaFoldDB" id="A0A6I8VMU5"/>
<evidence type="ECO:0000259" key="5">
    <source>
        <dbReference type="PROSITE" id="PS52035"/>
    </source>
</evidence>
<organism evidence="6 7">
    <name type="scientific">Drosophila pseudoobscura pseudoobscura</name>
    <name type="common">Fruit fly</name>
    <dbReference type="NCBI Taxonomy" id="46245"/>
    <lineage>
        <taxon>Eukaryota</taxon>
        <taxon>Metazoa</taxon>
        <taxon>Ecdysozoa</taxon>
        <taxon>Arthropoda</taxon>
        <taxon>Hexapoda</taxon>
        <taxon>Insecta</taxon>
        <taxon>Pterygota</taxon>
        <taxon>Neoptera</taxon>
        <taxon>Endopterygota</taxon>
        <taxon>Diptera</taxon>
        <taxon>Brachycera</taxon>
        <taxon>Muscomorpha</taxon>
        <taxon>Ephydroidea</taxon>
        <taxon>Drosophilidae</taxon>
        <taxon>Drosophila</taxon>
        <taxon>Sophophora</taxon>
    </lineage>
</organism>
<dbReference type="InParanoid" id="A0A6I8VMU5"/>
<dbReference type="SMART" id="SM00631">
    <property type="entry name" value="Zn_pept"/>
    <property type="match status" value="1"/>
</dbReference>